<dbReference type="Proteomes" id="UP001062165">
    <property type="component" value="Chromosome"/>
</dbReference>
<evidence type="ECO:0008006" key="3">
    <source>
        <dbReference type="Google" id="ProtNLM"/>
    </source>
</evidence>
<accession>A0ABY6D3T2</accession>
<protein>
    <recommendedName>
        <fullName evidence="3">SpoIIAA-like</fullName>
    </recommendedName>
</protein>
<organism evidence="1 2">
    <name type="scientific">Reichenbachiella carrageenanivorans</name>
    <dbReference type="NCBI Taxonomy" id="2979869"/>
    <lineage>
        <taxon>Bacteria</taxon>
        <taxon>Pseudomonadati</taxon>
        <taxon>Bacteroidota</taxon>
        <taxon>Cytophagia</taxon>
        <taxon>Cytophagales</taxon>
        <taxon>Reichenbachiellaceae</taxon>
        <taxon>Reichenbachiella</taxon>
    </lineage>
</organism>
<reference evidence="1" key="1">
    <citation type="submission" date="2022-10" db="EMBL/GenBank/DDBJ databases">
        <title>Comparative genomics and taxonomic characterization of three novel marine species of genus Reichenbachiella exhibiting antioxidant and polysaccharide degradation activities.</title>
        <authorList>
            <person name="Muhammad N."/>
            <person name="Lee Y.-J."/>
            <person name="Ko J."/>
            <person name="Kim S.-G."/>
        </authorList>
    </citation>
    <scope>NUCLEOTIDE SEQUENCE</scope>
    <source>
        <strain evidence="1">Wsw4-B4</strain>
    </source>
</reference>
<sequence length="117" mass="13096">MSGYKLINYKGKEILYVDYSGMLKEDVLKTMDEATVFALEQNRPLLRLSNMTGVFAVTEVVEKAKESGKITNHLTIKRAAVGITGAKKVLFNAFNRFSGNDTRAFDSVDDAKEWLVI</sequence>
<dbReference type="InterPro" id="IPR038396">
    <property type="entry name" value="SpoIIAA-like_sf"/>
</dbReference>
<proteinExistence type="predicted"/>
<evidence type="ECO:0000313" key="1">
    <source>
        <dbReference type="EMBL" id="UXX80811.1"/>
    </source>
</evidence>
<dbReference type="Gene3D" id="3.40.50.10600">
    <property type="entry name" value="SpoIIaa-like domains"/>
    <property type="match status" value="1"/>
</dbReference>
<keyword evidence="2" id="KW-1185">Reference proteome</keyword>
<name>A0ABY6D3T2_9BACT</name>
<evidence type="ECO:0000313" key="2">
    <source>
        <dbReference type="Proteomes" id="UP001062165"/>
    </source>
</evidence>
<dbReference type="RefSeq" id="WP_263052540.1">
    <property type="nucleotide sequence ID" value="NZ_CP106735.1"/>
</dbReference>
<dbReference type="EMBL" id="CP106735">
    <property type="protein sequence ID" value="UXX80811.1"/>
    <property type="molecule type" value="Genomic_DNA"/>
</dbReference>
<gene>
    <name evidence="1" type="ORF">N7E81_06825</name>
</gene>